<dbReference type="FunFam" id="1.20.1270.60:FF:000043">
    <property type="entry name" value="Brain-specific angiogenesis inhibitor 1-associated protein 2-like 1"/>
    <property type="match status" value="1"/>
</dbReference>
<evidence type="ECO:0000256" key="14">
    <source>
        <dbReference type="SAM" id="SignalP"/>
    </source>
</evidence>
<evidence type="ECO:0000256" key="9">
    <source>
        <dbReference type="ARBA" id="ARBA00070318"/>
    </source>
</evidence>
<dbReference type="GO" id="GO:0005856">
    <property type="term" value="C:cytoskeleton"/>
    <property type="evidence" value="ECO:0007669"/>
    <property type="project" value="UniProtKB-SubCell"/>
</dbReference>
<dbReference type="InterPro" id="IPR001452">
    <property type="entry name" value="SH3_domain"/>
</dbReference>
<dbReference type="GO" id="GO:0007009">
    <property type="term" value="P:plasma membrane organization"/>
    <property type="evidence" value="ECO:0007669"/>
    <property type="project" value="InterPro"/>
</dbReference>
<evidence type="ECO:0000256" key="13">
    <source>
        <dbReference type="SAM" id="MobiDB-lite"/>
    </source>
</evidence>
<evidence type="ECO:0000256" key="1">
    <source>
        <dbReference type="ARBA" id="ARBA00004245"/>
    </source>
</evidence>
<keyword evidence="18" id="KW-1185">Reference proteome</keyword>
<dbReference type="InterPro" id="IPR035592">
    <property type="entry name" value="IRTKS_SH3"/>
</dbReference>
<dbReference type="InterPro" id="IPR027267">
    <property type="entry name" value="AH/BAR_dom_sf"/>
</dbReference>
<evidence type="ECO:0000256" key="4">
    <source>
        <dbReference type="ARBA" id="ARBA00022553"/>
    </source>
</evidence>
<dbReference type="InterPro" id="IPR030060">
    <property type="entry name" value="Baiap2l1_I-BAR_dom"/>
</dbReference>
<keyword evidence="6" id="KW-0009">Actin-binding</keyword>
<evidence type="ECO:0000256" key="7">
    <source>
        <dbReference type="ARBA" id="ARBA00023212"/>
    </source>
</evidence>
<evidence type="ECO:0000256" key="2">
    <source>
        <dbReference type="ARBA" id="ARBA00022443"/>
    </source>
</evidence>
<dbReference type="SUPFAM" id="SSF103657">
    <property type="entry name" value="BAR/IMD domain-like"/>
    <property type="match status" value="1"/>
</dbReference>
<dbReference type="Gene3D" id="2.30.30.40">
    <property type="entry name" value="SH3 Domains"/>
    <property type="match status" value="1"/>
</dbReference>
<dbReference type="GO" id="GO:0003779">
    <property type="term" value="F:actin binding"/>
    <property type="evidence" value="ECO:0007669"/>
    <property type="project" value="UniProtKB-KW"/>
</dbReference>
<name>A0A9Q0X866_9SAUR</name>
<proteinExistence type="predicted"/>
<feature type="region of interest" description="Disordered" evidence="13">
    <location>
        <begin position="342"/>
        <end position="365"/>
    </location>
</feature>
<dbReference type="GO" id="GO:0051017">
    <property type="term" value="P:actin filament bundle assembly"/>
    <property type="evidence" value="ECO:0007669"/>
    <property type="project" value="TreeGrafter"/>
</dbReference>
<evidence type="ECO:0000313" key="17">
    <source>
        <dbReference type="EMBL" id="KAJ7305880.1"/>
    </source>
</evidence>
<reference evidence="17" key="1">
    <citation type="journal article" date="2023" name="DNA Res.">
        <title>Chromosome-level genome assembly of Phrynocephalus forsythii using third-generation DNA sequencing and Hi-C analysis.</title>
        <authorList>
            <person name="Qi Y."/>
            <person name="Zhao W."/>
            <person name="Zhao Y."/>
            <person name="Niu C."/>
            <person name="Cao S."/>
            <person name="Zhang Y."/>
        </authorList>
    </citation>
    <scope>NUCLEOTIDE SEQUENCE</scope>
    <source>
        <tissue evidence="17">Muscle</tissue>
    </source>
</reference>
<dbReference type="PROSITE" id="PS51338">
    <property type="entry name" value="IMD"/>
    <property type="match status" value="1"/>
</dbReference>
<dbReference type="Pfam" id="PF08397">
    <property type="entry name" value="IMD"/>
    <property type="match status" value="1"/>
</dbReference>
<feature type="non-terminal residue" evidence="17">
    <location>
        <position position="547"/>
    </location>
</feature>
<evidence type="ECO:0000313" key="18">
    <source>
        <dbReference type="Proteomes" id="UP001142489"/>
    </source>
</evidence>
<keyword evidence="4" id="KW-0597">Phosphoprotein</keyword>
<dbReference type="Proteomes" id="UP001142489">
    <property type="component" value="Unassembled WGS sequence"/>
</dbReference>
<dbReference type="CDD" id="cd07645">
    <property type="entry name" value="I-BAR_IMD_BAIAP2L1"/>
    <property type="match status" value="1"/>
</dbReference>
<dbReference type="FunFam" id="2.30.30.40:FF:000018">
    <property type="entry name" value="Brain-specific angiogenesis inhibitor 1-associated protein 2"/>
    <property type="match status" value="1"/>
</dbReference>
<keyword evidence="5 12" id="KW-0175">Coiled coil</keyword>
<dbReference type="InterPro" id="IPR013606">
    <property type="entry name" value="I-BAR_dom"/>
</dbReference>
<dbReference type="AlphaFoldDB" id="A0A9Q0X866"/>
<evidence type="ECO:0000256" key="6">
    <source>
        <dbReference type="ARBA" id="ARBA00023203"/>
    </source>
</evidence>
<evidence type="ECO:0000256" key="11">
    <source>
        <dbReference type="PROSITE-ProRule" id="PRU00192"/>
    </source>
</evidence>
<evidence type="ECO:0000259" key="15">
    <source>
        <dbReference type="PROSITE" id="PS50002"/>
    </source>
</evidence>
<feature type="domain" description="SH3" evidence="15">
    <location>
        <begin position="375"/>
        <end position="438"/>
    </location>
</feature>
<dbReference type="InterPro" id="IPR036028">
    <property type="entry name" value="SH3-like_dom_sf"/>
</dbReference>
<dbReference type="InterPro" id="IPR027681">
    <property type="entry name" value="IRSp53/IRTKS/Pinkbar"/>
</dbReference>
<comment type="subcellular location">
    <subcellularLocation>
        <location evidence="1">Cytoplasm</location>
        <location evidence="1">Cytoskeleton</location>
    </subcellularLocation>
</comment>
<dbReference type="GO" id="GO:0051764">
    <property type="term" value="P:actin crosslink formation"/>
    <property type="evidence" value="ECO:0007669"/>
    <property type="project" value="TreeGrafter"/>
</dbReference>
<dbReference type="Gene3D" id="1.20.1270.60">
    <property type="entry name" value="Arfaptin homology (AH) domain/BAR domain"/>
    <property type="match status" value="1"/>
</dbReference>
<keyword evidence="2 11" id="KW-0728">SH3 domain</keyword>
<dbReference type="CDD" id="cd11913">
    <property type="entry name" value="SH3_BAIAP2L1"/>
    <property type="match status" value="1"/>
</dbReference>
<evidence type="ECO:0000256" key="12">
    <source>
        <dbReference type="SAM" id="Coils"/>
    </source>
</evidence>
<dbReference type="PANTHER" id="PTHR14206:SF4">
    <property type="entry name" value="BRAIN-SPECIFIC ANGIOGENESIS INHIBITOR 1-ASSOCIATED PROTEIN 2-LIKE PROTEIN 1"/>
    <property type="match status" value="1"/>
</dbReference>
<evidence type="ECO:0000256" key="10">
    <source>
        <dbReference type="ARBA" id="ARBA00080092"/>
    </source>
</evidence>
<keyword evidence="14" id="KW-0732">Signal</keyword>
<feature type="domain" description="IMD" evidence="16">
    <location>
        <begin position="35"/>
        <end position="284"/>
    </location>
</feature>
<protein>
    <recommendedName>
        <fullName evidence="9">BAR/IMD domain-containing adapter protein 2-like 1</fullName>
    </recommendedName>
    <alternativeName>
        <fullName evidence="10">Brain-specific angiogenesis inhibitor 1-associated protein 2-like protein 1</fullName>
    </alternativeName>
</protein>
<comment type="function">
    <text evidence="8">May function as adapter protein. Involved in the formation of clusters of actin bundles. Plays a role in the reorganization of the actin cytoskeleton in response to bacterial infection.</text>
</comment>
<dbReference type="PANTHER" id="PTHR14206">
    <property type="entry name" value="BRAIN-SPECIFIC ANGIOGENESIS INHIBITOR 1-ASSOCIATED PROTEIN 2"/>
    <property type="match status" value="1"/>
</dbReference>
<dbReference type="GO" id="GO:0005654">
    <property type="term" value="C:nucleoplasm"/>
    <property type="evidence" value="ECO:0007669"/>
    <property type="project" value="TreeGrafter"/>
</dbReference>
<dbReference type="GO" id="GO:0005829">
    <property type="term" value="C:cytosol"/>
    <property type="evidence" value="ECO:0007669"/>
    <property type="project" value="TreeGrafter"/>
</dbReference>
<dbReference type="SUPFAM" id="SSF50044">
    <property type="entry name" value="SH3-domain"/>
    <property type="match status" value="1"/>
</dbReference>
<evidence type="ECO:0000259" key="16">
    <source>
        <dbReference type="PROSITE" id="PS51338"/>
    </source>
</evidence>
<gene>
    <name evidence="17" type="ORF">JRQ81_010246</name>
</gene>
<organism evidence="17 18">
    <name type="scientific">Phrynocephalus forsythii</name>
    <dbReference type="NCBI Taxonomy" id="171643"/>
    <lineage>
        <taxon>Eukaryota</taxon>
        <taxon>Metazoa</taxon>
        <taxon>Chordata</taxon>
        <taxon>Craniata</taxon>
        <taxon>Vertebrata</taxon>
        <taxon>Euteleostomi</taxon>
        <taxon>Lepidosauria</taxon>
        <taxon>Squamata</taxon>
        <taxon>Bifurcata</taxon>
        <taxon>Unidentata</taxon>
        <taxon>Episquamata</taxon>
        <taxon>Toxicofera</taxon>
        <taxon>Iguania</taxon>
        <taxon>Acrodonta</taxon>
        <taxon>Agamidae</taxon>
        <taxon>Agaminae</taxon>
        <taxon>Phrynocephalus</taxon>
    </lineage>
</organism>
<dbReference type="Pfam" id="PF14604">
    <property type="entry name" value="SH3_9"/>
    <property type="match status" value="1"/>
</dbReference>
<keyword evidence="3" id="KW-0963">Cytoplasm</keyword>
<dbReference type="OrthoDB" id="3800937at2759"/>
<dbReference type="GO" id="GO:0030838">
    <property type="term" value="P:positive regulation of actin filament polymerization"/>
    <property type="evidence" value="ECO:0007669"/>
    <property type="project" value="TreeGrafter"/>
</dbReference>
<comment type="caution">
    <text evidence="17">The sequence shown here is derived from an EMBL/GenBank/DDBJ whole genome shotgun (WGS) entry which is preliminary data.</text>
</comment>
<evidence type="ECO:0000256" key="5">
    <source>
        <dbReference type="ARBA" id="ARBA00023054"/>
    </source>
</evidence>
<dbReference type="EMBL" id="JAPFRF010000021">
    <property type="protein sequence ID" value="KAJ7305880.1"/>
    <property type="molecule type" value="Genomic_DNA"/>
</dbReference>
<sequence>YFILFYFLLFFPPPPLPSLLGLALRRPFRSPAAGTMSRGPEEVNKLTESTYKNVMEQFNPGLRNLINLGKSYEKAVNAMILAGRAYYDGVARMGDIAVASPVSKELGHVLIEISIAQKKLNDSLDESFKKFHKEIICELEKKTELDVKYMNATLKRYQNEHRSKLDSLEKSQAELKKIRRKSQGARNAMKYEHKETEYLETVTSRQSDIQRFIAEGCREALLEEKKRFCFLVDKHCSFAQHLNYYHIESTELLNSKLPGWLETCSDATRVPEKIINMIEEIKTPCSTPLSGTPLPSPMIERNSTVGNIYESLNSNCSKVPPAPTGRAYTSPLVDMFNNPPVVPKAPSEKLNNSTDHTDDSTLSRSTSVATGLNIMKRQKVKTIFPHTAGSNKTLLSFAQGDIITLLVSEERDGWLYGEHDVTKVKGWFPLSYTKPFEEPVEETINVAAPSPLPVRSISSVNLTERGGVVLPPPDYFLSGQIRASSETRLEPSKYSTIKTPVAKPENTIPKPDMNGIVKPPFLSGENPFASVKLRPTVTNDRSAPILQ</sequence>
<accession>A0A9Q0X866</accession>
<feature type="chain" id="PRO_5040491840" description="BAR/IMD domain-containing adapter protein 2-like 1" evidence="14">
    <location>
        <begin position="19"/>
        <end position="547"/>
    </location>
</feature>
<evidence type="ECO:0000256" key="3">
    <source>
        <dbReference type="ARBA" id="ARBA00022490"/>
    </source>
</evidence>
<dbReference type="SMART" id="SM00326">
    <property type="entry name" value="SH3"/>
    <property type="match status" value="1"/>
</dbReference>
<dbReference type="PROSITE" id="PS50002">
    <property type="entry name" value="SH3"/>
    <property type="match status" value="1"/>
</dbReference>
<feature type="signal peptide" evidence="14">
    <location>
        <begin position="1"/>
        <end position="18"/>
    </location>
</feature>
<feature type="coiled-coil region" evidence="12">
    <location>
        <begin position="154"/>
        <end position="188"/>
    </location>
</feature>
<evidence type="ECO:0000256" key="8">
    <source>
        <dbReference type="ARBA" id="ARBA00054781"/>
    </source>
</evidence>
<keyword evidence="7" id="KW-0206">Cytoskeleton</keyword>